<accession>A0ABZ2LLV6</accession>
<evidence type="ECO:0000313" key="2">
    <source>
        <dbReference type="Proteomes" id="UP001370348"/>
    </source>
</evidence>
<evidence type="ECO:0008006" key="3">
    <source>
        <dbReference type="Google" id="ProtNLM"/>
    </source>
</evidence>
<gene>
    <name evidence="1" type="ORF">LZC94_29105</name>
</gene>
<proteinExistence type="predicted"/>
<evidence type="ECO:0000313" key="1">
    <source>
        <dbReference type="EMBL" id="WXB11903.1"/>
    </source>
</evidence>
<dbReference type="RefSeq" id="WP_394821518.1">
    <property type="nucleotide sequence ID" value="NZ_CP089984.1"/>
</dbReference>
<name>A0ABZ2LLV6_9BACT</name>
<organism evidence="1 2">
    <name type="scientific">Pendulispora albinea</name>
    <dbReference type="NCBI Taxonomy" id="2741071"/>
    <lineage>
        <taxon>Bacteria</taxon>
        <taxon>Pseudomonadati</taxon>
        <taxon>Myxococcota</taxon>
        <taxon>Myxococcia</taxon>
        <taxon>Myxococcales</taxon>
        <taxon>Sorangiineae</taxon>
        <taxon>Pendulisporaceae</taxon>
        <taxon>Pendulispora</taxon>
    </lineage>
</organism>
<dbReference type="EMBL" id="CP089984">
    <property type="protein sequence ID" value="WXB11903.1"/>
    <property type="molecule type" value="Genomic_DNA"/>
</dbReference>
<protein>
    <recommendedName>
        <fullName evidence="3">Co-chaperone DjlA N-terminal domain-containing protein</fullName>
    </recommendedName>
</protein>
<sequence>MVETSDDTGGLEARFTRMLEQIFEDGVITEEERMALWTSVALGGLEAARVDTLLIDFVMAQFARFRADGWLSHDERGRLRLMVDVLGVAAGHLPEEIRRALEA</sequence>
<dbReference type="Proteomes" id="UP001370348">
    <property type="component" value="Chromosome"/>
</dbReference>
<keyword evidence="2" id="KW-1185">Reference proteome</keyword>
<reference evidence="1 2" key="1">
    <citation type="submission" date="2021-12" db="EMBL/GenBank/DDBJ databases">
        <title>Discovery of the Pendulisporaceae a myxobacterial family with distinct sporulation behavior and unique specialized metabolism.</title>
        <authorList>
            <person name="Garcia R."/>
            <person name="Popoff A."/>
            <person name="Bader C.D."/>
            <person name="Loehr J."/>
            <person name="Walesch S."/>
            <person name="Walt C."/>
            <person name="Boldt J."/>
            <person name="Bunk B."/>
            <person name="Haeckl F.J.F.P.J."/>
            <person name="Gunesch A.P."/>
            <person name="Birkelbach J."/>
            <person name="Nuebel U."/>
            <person name="Pietschmann T."/>
            <person name="Bach T."/>
            <person name="Mueller R."/>
        </authorList>
    </citation>
    <scope>NUCLEOTIDE SEQUENCE [LARGE SCALE GENOMIC DNA]</scope>
    <source>
        <strain evidence="1 2">MSr11954</strain>
    </source>
</reference>